<accession>A0ABU5QMW6</accession>
<protein>
    <recommendedName>
        <fullName evidence="3">Tetratricopeptide repeat protein</fullName>
    </recommendedName>
</protein>
<dbReference type="Proteomes" id="UP001304671">
    <property type="component" value="Unassembled WGS sequence"/>
</dbReference>
<dbReference type="RefSeq" id="WP_323249479.1">
    <property type="nucleotide sequence ID" value="NZ_JAYFUL010000016.1"/>
</dbReference>
<evidence type="ECO:0000313" key="1">
    <source>
        <dbReference type="EMBL" id="MEA5258403.1"/>
    </source>
</evidence>
<proteinExistence type="predicted"/>
<dbReference type="EMBL" id="JAYFUL010000016">
    <property type="protein sequence ID" value="MEA5258403.1"/>
    <property type="molecule type" value="Genomic_DNA"/>
</dbReference>
<reference evidence="1 2" key="1">
    <citation type="submission" date="2023-12" db="EMBL/GenBank/DDBJ databases">
        <title>Novel species of the genus Arcicella isolated from rivers.</title>
        <authorList>
            <person name="Lu H."/>
        </authorList>
    </citation>
    <scope>NUCLEOTIDE SEQUENCE [LARGE SCALE GENOMIC DNA]</scope>
    <source>
        <strain evidence="1 2">LMG 21963</strain>
    </source>
</reference>
<name>A0ABU5QMW6_9BACT</name>
<evidence type="ECO:0000313" key="2">
    <source>
        <dbReference type="Proteomes" id="UP001304671"/>
    </source>
</evidence>
<gene>
    <name evidence="1" type="ORF">VB264_11475</name>
</gene>
<evidence type="ECO:0008006" key="3">
    <source>
        <dbReference type="Google" id="ProtNLM"/>
    </source>
</evidence>
<keyword evidence="2" id="KW-1185">Reference proteome</keyword>
<comment type="caution">
    <text evidence="1">The sequence shown here is derived from an EMBL/GenBank/DDBJ whole genome shotgun (WGS) entry which is preliminary data.</text>
</comment>
<sequence>MANSELLFLHKLIQSLSKAEKRYFRLTTQIQEGAKTFMQLYDILDSCSNFEEEVTQRVANELTSKSIESARKYLYANILKSLRLFEEENSLESQLLNMIQECKILFNKGHIDLYNKRLAKAIQLAVKHDKHLFCLLLSKLELQNLVSLQFSDITETALIRKQEQFKTLLKQENIHHEQAMLYEILWFRYLKNGMVRSSADIEKLNDLLLEESQILQQARQKTFESKRLHLQFQSTYFLAVGNSKGSIAIFYELIDLFEQHQTLWIDNPMYYIYCIEGILTDLRAMEKWEEMAFFIAKLRTIPALNESTRYYLQVLIFSYQVNLYIDLEKTQQGLEWVNNQLSEIQKSIAQVPVKLQVRAYYTLARLYYFTKDYTIALQYVNEILAAFQEDLGTSLYAEIRILNLLIHHRLGNFDYLSYDLLSLERKLKIEKKYHALEKVIIQVFRNVFTLNGRSQKLWNTFNDLSKMPYHQPIIKNLKLDKWVYSRLFEKHRNE</sequence>
<organism evidence="1 2">
    <name type="scientific">Arcicella aquatica</name>
    <dbReference type="NCBI Taxonomy" id="217141"/>
    <lineage>
        <taxon>Bacteria</taxon>
        <taxon>Pseudomonadati</taxon>
        <taxon>Bacteroidota</taxon>
        <taxon>Cytophagia</taxon>
        <taxon>Cytophagales</taxon>
        <taxon>Flectobacillaceae</taxon>
        <taxon>Arcicella</taxon>
    </lineage>
</organism>